<evidence type="ECO:0000256" key="5">
    <source>
        <dbReference type="ARBA" id="ARBA00022801"/>
    </source>
</evidence>
<keyword evidence="2" id="KW-1277">Toxin-antitoxin system</keyword>
<keyword evidence="6" id="KW-0694">RNA-binding</keyword>
<accession>W7IT09</accession>
<evidence type="ECO:0000313" key="9">
    <source>
        <dbReference type="Proteomes" id="UP000019277"/>
    </source>
</evidence>
<dbReference type="Gene3D" id="3.30.920.30">
    <property type="entry name" value="Hypothetical protein"/>
    <property type="match status" value="1"/>
</dbReference>
<dbReference type="InterPro" id="IPR012933">
    <property type="entry name" value="HicA_mRNA_interferase"/>
</dbReference>
<dbReference type="RefSeq" id="WP_200873317.1">
    <property type="nucleotide sequence ID" value="NZ_AYXG01000043.1"/>
</dbReference>
<dbReference type="AlphaFoldDB" id="W7IT09"/>
<reference evidence="8 9" key="1">
    <citation type="journal article" date="2014" name="Genome Announc.">
        <title>Draft Genome Sequence of the Antitrypanosomally Active Sponge-Associated Bacterium Actinokineospora sp. Strain EG49.</title>
        <authorList>
            <person name="Harjes J."/>
            <person name="Ryu T."/>
            <person name="Abdelmohsen U.R."/>
            <person name="Moitinho-Silva L."/>
            <person name="Horn H."/>
            <person name="Ravasi T."/>
            <person name="Hentschel U."/>
        </authorList>
    </citation>
    <scope>NUCLEOTIDE SEQUENCE [LARGE SCALE GENOMIC DNA]</scope>
    <source>
        <strain evidence="8 9">EG49</strain>
    </source>
</reference>
<accession>A0A8E2X3R5</accession>
<dbReference type="GO" id="GO:0003729">
    <property type="term" value="F:mRNA binding"/>
    <property type="evidence" value="ECO:0007669"/>
    <property type="project" value="InterPro"/>
</dbReference>
<name>W7IT09_9PSEU</name>
<sequence>MSSALSNLSVKKVIRALDAVGFDFTRTKGSHAVHRNADGRTVTIPCTAQ</sequence>
<evidence type="ECO:0000313" key="8">
    <source>
        <dbReference type="EMBL" id="EWC63508.1"/>
    </source>
</evidence>
<evidence type="ECO:0008006" key="10">
    <source>
        <dbReference type="Google" id="ProtNLM"/>
    </source>
</evidence>
<dbReference type="GO" id="GO:0004519">
    <property type="term" value="F:endonuclease activity"/>
    <property type="evidence" value="ECO:0007669"/>
    <property type="project" value="UniProtKB-KW"/>
</dbReference>
<dbReference type="Pfam" id="PF07927">
    <property type="entry name" value="HicA_toxin"/>
    <property type="match status" value="1"/>
</dbReference>
<keyword evidence="9" id="KW-1185">Reference proteome</keyword>
<dbReference type="Proteomes" id="UP000019277">
    <property type="component" value="Unassembled WGS sequence"/>
</dbReference>
<dbReference type="SUPFAM" id="SSF54786">
    <property type="entry name" value="YcfA/nrd intein domain"/>
    <property type="match status" value="1"/>
</dbReference>
<dbReference type="EMBL" id="AYXG01000043">
    <property type="protein sequence ID" value="EWC63508.1"/>
    <property type="molecule type" value="Genomic_DNA"/>
</dbReference>
<evidence type="ECO:0000256" key="1">
    <source>
        <dbReference type="ARBA" id="ARBA00006620"/>
    </source>
</evidence>
<gene>
    <name evidence="8" type="ORF">UO65_1185</name>
</gene>
<dbReference type="InterPro" id="IPR038570">
    <property type="entry name" value="HicA_sf"/>
</dbReference>
<evidence type="ECO:0000256" key="7">
    <source>
        <dbReference type="ARBA" id="ARBA00023016"/>
    </source>
</evidence>
<dbReference type="GO" id="GO:0016787">
    <property type="term" value="F:hydrolase activity"/>
    <property type="evidence" value="ECO:0007669"/>
    <property type="project" value="UniProtKB-KW"/>
</dbReference>
<keyword evidence="7" id="KW-0346">Stress response</keyword>
<evidence type="ECO:0000256" key="4">
    <source>
        <dbReference type="ARBA" id="ARBA00022759"/>
    </source>
</evidence>
<dbReference type="STRING" id="909613.UO65_1185"/>
<comment type="similarity">
    <text evidence="1">Belongs to the HicA mRNA interferase family.</text>
</comment>
<keyword evidence="5" id="KW-0378">Hydrolase</keyword>
<keyword evidence="3" id="KW-0540">Nuclease</keyword>
<protein>
    <recommendedName>
        <fullName evidence="10">YcfA family protein</fullName>
    </recommendedName>
</protein>
<dbReference type="eggNOG" id="COG1724">
    <property type="taxonomic scope" value="Bacteria"/>
</dbReference>
<keyword evidence="4" id="KW-0255">Endonuclease</keyword>
<comment type="caution">
    <text evidence="8">The sequence shown here is derived from an EMBL/GenBank/DDBJ whole genome shotgun (WGS) entry which is preliminary data.</text>
</comment>
<evidence type="ECO:0000256" key="6">
    <source>
        <dbReference type="ARBA" id="ARBA00022884"/>
    </source>
</evidence>
<evidence type="ECO:0000256" key="2">
    <source>
        <dbReference type="ARBA" id="ARBA00022649"/>
    </source>
</evidence>
<organism evidence="8 9">
    <name type="scientific">Actinokineospora spheciospongiae</name>
    <dbReference type="NCBI Taxonomy" id="909613"/>
    <lineage>
        <taxon>Bacteria</taxon>
        <taxon>Bacillati</taxon>
        <taxon>Actinomycetota</taxon>
        <taxon>Actinomycetes</taxon>
        <taxon>Pseudonocardiales</taxon>
        <taxon>Pseudonocardiaceae</taxon>
        <taxon>Actinokineospora</taxon>
    </lineage>
</organism>
<proteinExistence type="inferred from homology"/>
<evidence type="ECO:0000256" key="3">
    <source>
        <dbReference type="ARBA" id="ARBA00022722"/>
    </source>
</evidence>